<dbReference type="RefSeq" id="WP_091748985.1">
    <property type="nucleotide sequence ID" value="NZ_FODY01000019.1"/>
</dbReference>
<keyword evidence="7 11" id="KW-0665">Pyrimidine biosynthesis</keyword>
<evidence type="ECO:0000256" key="2">
    <source>
        <dbReference type="ARBA" id="ARBA00022448"/>
    </source>
</evidence>
<gene>
    <name evidence="11" type="primary">pyrK</name>
    <name evidence="15" type="ORF">SAMN04490178_11949</name>
</gene>
<comment type="pathway">
    <text evidence="11">Pyrimidine metabolism; UMP biosynthesis via de novo pathway; orotate from (S)-dihydroorotate (NAD(+) route): step 1/1.</text>
</comment>
<keyword evidence="6 11" id="KW-0274">FAD</keyword>
<feature type="binding site" evidence="11 13">
    <location>
        <position position="242"/>
    </location>
    <ligand>
        <name>[2Fe-2S] cluster</name>
        <dbReference type="ChEBI" id="CHEBI:190135"/>
    </ligand>
</feature>
<dbReference type="SUPFAM" id="SSF52343">
    <property type="entry name" value="Ferredoxin reductase-like, C-terminal NADP-linked domain"/>
    <property type="match status" value="1"/>
</dbReference>
<dbReference type="Pfam" id="PF00970">
    <property type="entry name" value="FAD_binding_6"/>
    <property type="match status" value="1"/>
</dbReference>
<keyword evidence="10 11" id="KW-0411">Iron-sulfur</keyword>
<dbReference type="GO" id="GO:0044205">
    <property type="term" value="P:'de novo' UMP biosynthetic process"/>
    <property type="evidence" value="ECO:0007669"/>
    <property type="project" value="UniProtKB-UniRule"/>
</dbReference>
<dbReference type="PANTHER" id="PTHR43513:SF3">
    <property type="entry name" value="DIHYDROOROTATE DEHYDROGENASE B (NAD(+)), ELECTRON TRANSFER SUBUNIT-RELATED"/>
    <property type="match status" value="1"/>
</dbReference>
<feature type="binding site" evidence="11 13">
    <location>
        <position position="226"/>
    </location>
    <ligand>
        <name>[2Fe-2S] cluster</name>
        <dbReference type="ChEBI" id="CHEBI:190135"/>
    </ligand>
</feature>
<dbReference type="InterPro" id="IPR008333">
    <property type="entry name" value="Cbr1-like_FAD-bd_dom"/>
</dbReference>
<dbReference type="InterPro" id="IPR039261">
    <property type="entry name" value="FNR_nucleotide-bd"/>
</dbReference>
<dbReference type="Proteomes" id="UP000198847">
    <property type="component" value="Unassembled WGS sequence"/>
</dbReference>
<keyword evidence="3 11" id="KW-0285">Flavoprotein</keyword>
<dbReference type="Pfam" id="PF10418">
    <property type="entry name" value="DHODB_Fe-S_bind"/>
    <property type="match status" value="1"/>
</dbReference>
<dbReference type="Gene3D" id="3.40.50.80">
    <property type="entry name" value="Nucleotide-binding domain of ferredoxin-NADP reductase (FNR) module"/>
    <property type="match status" value="1"/>
</dbReference>
<evidence type="ECO:0000256" key="5">
    <source>
        <dbReference type="ARBA" id="ARBA00022723"/>
    </source>
</evidence>
<comment type="function">
    <text evidence="11">Responsible for channeling the electrons from the oxidation of dihydroorotate from the FMN redox center in the PyrD type B subunit to the ultimate electron acceptor NAD(+).</text>
</comment>
<keyword evidence="16" id="KW-1185">Reference proteome</keyword>
<evidence type="ECO:0000256" key="11">
    <source>
        <dbReference type="HAMAP-Rule" id="MF_01211"/>
    </source>
</evidence>
<dbReference type="EMBL" id="FODY01000019">
    <property type="protein sequence ID" value="SEP33499.1"/>
    <property type="molecule type" value="Genomic_DNA"/>
</dbReference>
<keyword evidence="4 11" id="KW-0001">2Fe-2S</keyword>
<evidence type="ECO:0000313" key="15">
    <source>
        <dbReference type="EMBL" id="SEP33499.1"/>
    </source>
</evidence>
<dbReference type="GO" id="GO:0051537">
    <property type="term" value="F:2 iron, 2 sulfur cluster binding"/>
    <property type="evidence" value="ECO:0007669"/>
    <property type="project" value="UniProtKB-KW"/>
</dbReference>
<organism evidence="15 16">
    <name type="scientific">Propionispora vibrioides</name>
    <dbReference type="NCBI Taxonomy" id="112903"/>
    <lineage>
        <taxon>Bacteria</taxon>
        <taxon>Bacillati</taxon>
        <taxon>Bacillota</taxon>
        <taxon>Negativicutes</taxon>
        <taxon>Selenomonadales</taxon>
        <taxon>Sporomusaceae</taxon>
        <taxon>Propionispora</taxon>
    </lineage>
</organism>
<dbReference type="STRING" id="112903.SAMN04490178_11949"/>
<comment type="cofactor">
    <cofactor evidence="13">
        <name>[2Fe-2S] cluster</name>
        <dbReference type="ChEBI" id="CHEBI:190135"/>
    </cofactor>
    <text evidence="13">Binds 1 [2Fe-2S] cluster per subunit.</text>
</comment>
<dbReference type="InterPro" id="IPR017938">
    <property type="entry name" value="Riboflavin_synthase-like_b-brl"/>
</dbReference>
<dbReference type="SUPFAM" id="SSF63380">
    <property type="entry name" value="Riboflavin synthase domain-like"/>
    <property type="match status" value="1"/>
</dbReference>
<dbReference type="OrthoDB" id="9778346at2"/>
<evidence type="ECO:0000256" key="10">
    <source>
        <dbReference type="ARBA" id="ARBA00023014"/>
    </source>
</evidence>
<dbReference type="Gene3D" id="2.40.30.10">
    <property type="entry name" value="Translation factors"/>
    <property type="match status" value="1"/>
</dbReference>
<evidence type="ECO:0000313" key="16">
    <source>
        <dbReference type="Proteomes" id="UP000198847"/>
    </source>
</evidence>
<keyword evidence="9 11" id="KW-0408">Iron</keyword>
<dbReference type="Gene3D" id="2.10.240.10">
    <property type="entry name" value="Dihydroorotate dehydrogenase, electron transfer subunit"/>
    <property type="match status" value="1"/>
</dbReference>
<feature type="binding site" evidence="11 13">
    <location>
        <position position="221"/>
    </location>
    <ligand>
        <name>[2Fe-2S] cluster</name>
        <dbReference type="ChEBI" id="CHEBI:190135"/>
    </ligand>
</feature>
<dbReference type="Pfam" id="PF00175">
    <property type="entry name" value="NAD_binding_1"/>
    <property type="match status" value="1"/>
</dbReference>
<comment type="cofactor">
    <cofactor evidence="11 12">
        <name>FAD</name>
        <dbReference type="ChEBI" id="CHEBI:57692"/>
    </cofactor>
    <text evidence="11 12">Binds 1 FAD per subunit.</text>
</comment>
<keyword evidence="8 11" id="KW-0249">Electron transport</keyword>
<protein>
    <recommendedName>
        <fullName evidence="11">Dihydroorotate dehydrogenase B (NAD(+)), electron transfer subunit</fullName>
    </recommendedName>
    <alternativeName>
        <fullName evidence="11">Dihydroorotate oxidase B, electron transfer subunit</fullName>
    </alternativeName>
</protein>
<dbReference type="GO" id="GO:0046872">
    <property type="term" value="F:metal ion binding"/>
    <property type="evidence" value="ECO:0007669"/>
    <property type="project" value="UniProtKB-KW"/>
</dbReference>
<evidence type="ECO:0000259" key="14">
    <source>
        <dbReference type="PROSITE" id="PS51384"/>
    </source>
</evidence>
<dbReference type="UniPathway" id="UPA00070">
    <property type="reaction ID" value="UER00945"/>
</dbReference>
<dbReference type="PIRSF" id="PIRSF006816">
    <property type="entry name" value="Cyc3_hyd_g"/>
    <property type="match status" value="1"/>
</dbReference>
<evidence type="ECO:0000256" key="1">
    <source>
        <dbReference type="ARBA" id="ARBA00006422"/>
    </source>
</evidence>
<reference evidence="15 16" key="1">
    <citation type="submission" date="2016-10" db="EMBL/GenBank/DDBJ databases">
        <authorList>
            <person name="de Groot N.N."/>
        </authorList>
    </citation>
    <scope>NUCLEOTIDE SEQUENCE [LARGE SCALE GENOMIC DNA]</scope>
    <source>
        <strain evidence="15 16">DSM 13305</strain>
    </source>
</reference>
<evidence type="ECO:0000256" key="4">
    <source>
        <dbReference type="ARBA" id="ARBA00022714"/>
    </source>
</evidence>
<evidence type="ECO:0000256" key="7">
    <source>
        <dbReference type="ARBA" id="ARBA00022975"/>
    </source>
</evidence>
<dbReference type="CDD" id="cd06218">
    <property type="entry name" value="DHOD_e_trans"/>
    <property type="match status" value="1"/>
</dbReference>
<keyword evidence="5 11" id="KW-0479">Metal-binding</keyword>
<dbReference type="InterPro" id="IPR023455">
    <property type="entry name" value="Dihydroorotate_DHASE_ETsu"/>
</dbReference>
<feature type="binding site" evidence="11 13">
    <location>
        <position position="229"/>
    </location>
    <ligand>
        <name>[2Fe-2S] cluster</name>
        <dbReference type="ChEBI" id="CHEBI:190135"/>
    </ligand>
</feature>
<evidence type="ECO:0000256" key="6">
    <source>
        <dbReference type="ARBA" id="ARBA00022827"/>
    </source>
</evidence>
<feature type="binding site" evidence="11 12">
    <location>
        <begin position="78"/>
        <end position="79"/>
    </location>
    <ligand>
        <name>FAD</name>
        <dbReference type="ChEBI" id="CHEBI:57692"/>
    </ligand>
</feature>
<dbReference type="InterPro" id="IPR012165">
    <property type="entry name" value="Cyt_c3_hydrogenase_gsu"/>
</dbReference>
<dbReference type="AlphaFoldDB" id="A0A1H8X0W0"/>
<keyword evidence="2 11" id="KW-0813">Transport</keyword>
<evidence type="ECO:0000256" key="12">
    <source>
        <dbReference type="PIRSR" id="PIRSR006816-1"/>
    </source>
</evidence>
<feature type="binding site" evidence="11 12">
    <location>
        <begin position="54"/>
        <end position="57"/>
    </location>
    <ligand>
        <name>FAD</name>
        <dbReference type="ChEBI" id="CHEBI:57692"/>
    </ligand>
</feature>
<dbReference type="GO" id="GO:0050660">
    <property type="term" value="F:flavin adenine dinucleotide binding"/>
    <property type="evidence" value="ECO:0007669"/>
    <property type="project" value="InterPro"/>
</dbReference>
<proteinExistence type="inferred from homology"/>
<comment type="cofactor">
    <cofactor evidence="11">
        <name>[2Fe-2S] cluster</name>
        <dbReference type="ChEBI" id="CHEBI:190135"/>
    </cofactor>
    <text evidence="11">Binds 1 [2Fe-2S] cluster per subunit.</text>
</comment>
<dbReference type="InterPro" id="IPR050353">
    <property type="entry name" value="PyrK_electron_transfer"/>
</dbReference>
<feature type="binding site" evidence="11 12">
    <location>
        <begin position="71"/>
        <end position="73"/>
    </location>
    <ligand>
        <name>FAD</name>
        <dbReference type="ChEBI" id="CHEBI:57692"/>
    </ligand>
</feature>
<comment type="subunit">
    <text evidence="11">Heterotetramer of 2 PyrK and 2 PyrD type B subunits.</text>
</comment>
<dbReference type="GO" id="GO:0016491">
    <property type="term" value="F:oxidoreductase activity"/>
    <property type="evidence" value="ECO:0007669"/>
    <property type="project" value="InterPro"/>
</dbReference>
<evidence type="ECO:0000256" key="3">
    <source>
        <dbReference type="ARBA" id="ARBA00022630"/>
    </source>
</evidence>
<evidence type="ECO:0000256" key="9">
    <source>
        <dbReference type="ARBA" id="ARBA00023004"/>
    </source>
</evidence>
<dbReference type="PANTHER" id="PTHR43513">
    <property type="entry name" value="DIHYDROOROTATE DEHYDROGENASE B (NAD(+)), ELECTRON TRANSFER SUBUNIT"/>
    <property type="match status" value="1"/>
</dbReference>
<comment type="similarity">
    <text evidence="1 11">Belongs to the PyrK family.</text>
</comment>
<dbReference type="GO" id="GO:0009055">
    <property type="term" value="F:electron transfer activity"/>
    <property type="evidence" value="ECO:0007669"/>
    <property type="project" value="UniProtKB-UniRule"/>
</dbReference>
<dbReference type="InterPro" id="IPR037117">
    <property type="entry name" value="Dihydroorotate_DH_ele_sf"/>
</dbReference>
<dbReference type="InterPro" id="IPR019480">
    <property type="entry name" value="Dihydroorotate_DH_Fe-S-bd"/>
</dbReference>
<evidence type="ECO:0000256" key="8">
    <source>
        <dbReference type="ARBA" id="ARBA00022982"/>
    </source>
</evidence>
<name>A0A1H8X0W0_9FIRM</name>
<dbReference type="PROSITE" id="PS51384">
    <property type="entry name" value="FAD_FR"/>
    <property type="match status" value="1"/>
</dbReference>
<sequence length="255" mass="27640">MPKLIVKATVVRHTNLTSQVKQLVLQAPDIAEQTVPGQFVHIRVADCYEPLLRRPISISNVDRANGTIYLIYRVVGRGTQLLARLKPGDLLNCMGPLGNGFTLQGERPLLVGGGMGLAPLVYLAATLCPNPVTVLMGGRTEQEMFWTGIFKSLCENLHITTDDGSLGQRGITLDLLPELLKSKSFDMIYTCGPSRMMAGVVNYAATYEIPCQVSLEEYMACGVGACLSCTCEATNGPRKKTCTEGPVFWSGEVVL</sequence>
<accession>A0A1H8X0W0</accession>
<dbReference type="HAMAP" id="MF_01211">
    <property type="entry name" value="DHODB_Fe_S_bind"/>
    <property type="match status" value="1"/>
</dbReference>
<dbReference type="InterPro" id="IPR017927">
    <property type="entry name" value="FAD-bd_FR_type"/>
</dbReference>
<dbReference type="InterPro" id="IPR001433">
    <property type="entry name" value="OxRdtase_FAD/NAD-bd"/>
</dbReference>
<evidence type="ECO:0000256" key="13">
    <source>
        <dbReference type="PIRSR" id="PIRSR006816-2"/>
    </source>
</evidence>
<feature type="domain" description="FAD-binding FR-type" evidence="14">
    <location>
        <begin position="3"/>
        <end position="103"/>
    </location>
</feature>